<name>A0ABR3PWR2_9TREE</name>
<feature type="signal peptide" evidence="6">
    <location>
        <begin position="1"/>
        <end position="16"/>
    </location>
</feature>
<dbReference type="PROSITE" id="PS51469">
    <property type="entry name" value="SUN"/>
    <property type="match status" value="1"/>
</dbReference>
<feature type="coiled-coil region" evidence="5">
    <location>
        <begin position="35"/>
        <end position="96"/>
    </location>
</feature>
<dbReference type="GeneID" id="95987322"/>
<keyword evidence="4" id="KW-0472">Membrane</keyword>
<evidence type="ECO:0000313" key="8">
    <source>
        <dbReference type="EMBL" id="KAL1406870.1"/>
    </source>
</evidence>
<keyword evidence="2" id="KW-0812">Transmembrane</keyword>
<gene>
    <name evidence="8" type="ORF">Q8F55_006279</name>
</gene>
<dbReference type="PANTHER" id="PTHR12911">
    <property type="entry name" value="SAD1/UNC-84-LIKE PROTEIN-RELATED"/>
    <property type="match status" value="1"/>
</dbReference>
<dbReference type="PANTHER" id="PTHR12911:SF8">
    <property type="entry name" value="KLAROID PROTEIN-RELATED"/>
    <property type="match status" value="1"/>
</dbReference>
<feature type="domain" description="SUN" evidence="7">
    <location>
        <begin position="311"/>
        <end position="497"/>
    </location>
</feature>
<evidence type="ECO:0000256" key="2">
    <source>
        <dbReference type="ARBA" id="ARBA00022692"/>
    </source>
</evidence>
<proteinExistence type="predicted"/>
<comment type="caution">
    <text evidence="8">The sequence shown here is derived from an EMBL/GenBank/DDBJ whole genome shotgun (WGS) entry which is preliminary data.</text>
</comment>
<evidence type="ECO:0000256" key="4">
    <source>
        <dbReference type="ARBA" id="ARBA00023136"/>
    </source>
</evidence>
<dbReference type="EMBL" id="JBBXJM010000005">
    <property type="protein sequence ID" value="KAL1406870.1"/>
    <property type="molecule type" value="Genomic_DNA"/>
</dbReference>
<organism evidence="8 9">
    <name type="scientific">Vanrija albida</name>
    <dbReference type="NCBI Taxonomy" id="181172"/>
    <lineage>
        <taxon>Eukaryota</taxon>
        <taxon>Fungi</taxon>
        <taxon>Dikarya</taxon>
        <taxon>Basidiomycota</taxon>
        <taxon>Agaricomycotina</taxon>
        <taxon>Tremellomycetes</taxon>
        <taxon>Trichosporonales</taxon>
        <taxon>Trichosporonaceae</taxon>
        <taxon>Vanrija</taxon>
    </lineage>
</organism>
<evidence type="ECO:0000313" key="9">
    <source>
        <dbReference type="Proteomes" id="UP001565368"/>
    </source>
</evidence>
<dbReference type="Gene3D" id="2.60.120.260">
    <property type="entry name" value="Galactose-binding domain-like"/>
    <property type="match status" value="1"/>
</dbReference>
<evidence type="ECO:0000256" key="5">
    <source>
        <dbReference type="SAM" id="Coils"/>
    </source>
</evidence>
<evidence type="ECO:0000259" key="7">
    <source>
        <dbReference type="PROSITE" id="PS51469"/>
    </source>
</evidence>
<accession>A0ABR3PWR2</accession>
<evidence type="ECO:0000256" key="1">
    <source>
        <dbReference type="ARBA" id="ARBA00004370"/>
    </source>
</evidence>
<feature type="chain" id="PRO_5046853898" description="SUN domain-containing protein" evidence="6">
    <location>
        <begin position="17"/>
        <end position="500"/>
    </location>
</feature>
<dbReference type="Pfam" id="PF07738">
    <property type="entry name" value="Sad1_UNC"/>
    <property type="match status" value="1"/>
</dbReference>
<keyword evidence="9" id="KW-1185">Reference proteome</keyword>
<dbReference type="RefSeq" id="XP_069206814.1">
    <property type="nucleotide sequence ID" value="XM_069354743.1"/>
</dbReference>
<evidence type="ECO:0000256" key="3">
    <source>
        <dbReference type="ARBA" id="ARBA00022989"/>
    </source>
</evidence>
<keyword evidence="6" id="KW-0732">Signal</keyword>
<comment type="subcellular location">
    <subcellularLocation>
        <location evidence="1">Membrane</location>
    </subcellularLocation>
</comment>
<reference evidence="8 9" key="1">
    <citation type="submission" date="2023-08" db="EMBL/GenBank/DDBJ databases">
        <title>Annotated Genome Sequence of Vanrija albida AlHP1.</title>
        <authorList>
            <person name="Herzog R."/>
        </authorList>
    </citation>
    <scope>NUCLEOTIDE SEQUENCE [LARGE SCALE GENOMIC DNA]</scope>
    <source>
        <strain evidence="8 9">AlHP1</strain>
    </source>
</reference>
<protein>
    <recommendedName>
        <fullName evidence="7">SUN domain-containing protein</fullName>
    </recommendedName>
</protein>
<dbReference type="InterPro" id="IPR012919">
    <property type="entry name" value="SUN_dom"/>
</dbReference>
<dbReference type="InterPro" id="IPR045119">
    <property type="entry name" value="SUN1-5"/>
</dbReference>
<evidence type="ECO:0000256" key="6">
    <source>
        <dbReference type="SAM" id="SignalP"/>
    </source>
</evidence>
<keyword evidence="3" id="KW-1133">Transmembrane helix</keyword>
<sequence length="500" mass="55054">MAICLCVICLKGGVKSWGDITTPQQPTPIPIPGDVSQLAAKLASLEQAIVKLESQPPSAPGTPPNLEASIQKSSTVQTLRRELDALRSEMASVKTVVRDHDVKFKNYAVVEQEVIALKTRVTAVEQDVKAALDDGRLRSALENLLPSMMPVRVDERGVYSIDPSFWAHLKKVFVVHDDVDKRFRTVDERLRTAEQARDKKAGAVQPSTPWKLADHEAELQSWAADMFRRKAASEQLITKSEFISLIEDHLSSLRQELKALRNHVPKSGSTTIVTSKGEDITPALQGIVDASLLKFSKDTIARADYALYSGGARVIDELTTQLLLVEEPGLWSRRIKGSQPIYGLPPETALTDAVQTGSCWPFKGGEGQLGVGLPRDIVVSSVTLQHLPKEQSYGDIASAPRRVEVYAKVSGEENQRKAAYLAEKWDGQSTLQPTDETVLLTSFTYDWAAPAHIQTFPIPPHIVELGIDTRIVLFRFVSNWGGDTTCVYRVRVHGEPVPTA</sequence>
<keyword evidence="5" id="KW-0175">Coiled coil</keyword>
<dbReference type="Proteomes" id="UP001565368">
    <property type="component" value="Unassembled WGS sequence"/>
</dbReference>